<protein>
    <submittedName>
        <fullName evidence="1">Uncharacterized protein</fullName>
    </submittedName>
</protein>
<accession>A0ACC2FZH0</accession>
<keyword evidence="2" id="KW-1185">Reference proteome</keyword>
<name>A0ACC2FZH0_DALPE</name>
<reference evidence="1" key="1">
    <citation type="submission" date="2021-05" db="EMBL/GenBank/DDBJ databases">
        <authorList>
            <person name="Pan Q."/>
            <person name="Jouanno E."/>
            <person name="Zahm M."/>
            <person name="Klopp C."/>
            <person name="Cabau C."/>
            <person name="Louis A."/>
            <person name="Berthelot C."/>
            <person name="Parey E."/>
            <person name="Roest Crollius H."/>
            <person name="Montfort J."/>
            <person name="Robinson-Rechavi M."/>
            <person name="Bouchez O."/>
            <person name="Lampietro C."/>
            <person name="Lopez Roques C."/>
            <person name="Donnadieu C."/>
            <person name="Postlethwait J."/>
            <person name="Bobe J."/>
            <person name="Dillon D."/>
            <person name="Chandos A."/>
            <person name="von Hippel F."/>
            <person name="Guiguen Y."/>
        </authorList>
    </citation>
    <scope>NUCLEOTIDE SEQUENCE</scope>
    <source>
        <strain evidence="1">YG-Jan2019</strain>
    </source>
</reference>
<sequence>MTENLQLPSFQVQAPGDWEIQGNPGSRASAGTEKSALHSGPGHPSALSSSTTPSLRRKRFKMRHMKNVQSESGLTSAAPAGVRSEVLTKGHGSHSFSGAMECLQLPSIEITPSSDEDTVANWSNCSTPSASPRRKRFLLRRWLNVREKKEHSSDSSRENSLHSSHEEEPAHFLKPHSLEERIKQGCHLRVTSLRRRLAFHRVM</sequence>
<dbReference type="Proteomes" id="UP001157502">
    <property type="component" value="Chromosome 19"/>
</dbReference>
<evidence type="ECO:0000313" key="2">
    <source>
        <dbReference type="Proteomes" id="UP001157502"/>
    </source>
</evidence>
<proteinExistence type="predicted"/>
<evidence type="ECO:0000313" key="1">
    <source>
        <dbReference type="EMBL" id="KAJ7996814.1"/>
    </source>
</evidence>
<organism evidence="1 2">
    <name type="scientific">Dallia pectoralis</name>
    <name type="common">Alaska blackfish</name>
    <dbReference type="NCBI Taxonomy" id="75939"/>
    <lineage>
        <taxon>Eukaryota</taxon>
        <taxon>Metazoa</taxon>
        <taxon>Chordata</taxon>
        <taxon>Craniata</taxon>
        <taxon>Vertebrata</taxon>
        <taxon>Euteleostomi</taxon>
        <taxon>Actinopterygii</taxon>
        <taxon>Neopterygii</taxon>
        <taxon>Teleostei</taxon>
        <taxon>Protacanthopterygii</taxon>
        <taxon>Esociformes</taxon>
        <taxon>Umbridae</taxon>
        <taxon>Dallia</taxon>
    </lineage>
</organism>
<gene>
    <name evidence="1" type="ORF">DPEC_G00222430</name>
</gene>
<comment type="caution">
    <text evidence="1">The sequence shown here is derived from an EMBL/GenBank/DDBJ whole genome shotgun (WGS) entry which is preliminary data.</text>
</comment>
<dbReference type="EMBL" id="CM055746">
    <property type="protein sequence ID" value="KAJ7996814.1"/>
    <property type="molecule type" value="Genomic_DNA"/>
</dbReference>